<feature type="region of interest" description="Disordered" evidence="1">
    <location>
        <begin position="87"/>
        <end position="108"/>
    </location>
</feature>
<protein>
    <submittedName>
        <fullName evidence="2">Uncharacterized protein</fullName>
    </submittedName>
</protein>
<proteinExistence type="predicted"/>
<feature type="region of interest" description="Disordered" evidence="1">
    <location>
        <begin position="1"/>
        <end position="27"/>
    </location>
</feature>
<evidence type="ECO:0000313" key="2">
    <source>
        <dbReference type="EMBL" id="CAD8553223.1"/>
    </source>
</evidence>
<name>A0A7S0JK49_9EUKA</name>
<organism evidence="2">
    <name type="scientific">Calcidiscus leptoporus</name>
    <dbReference type="NCBI Taxonomy" id="127549"/>
    <lineage>
        <taxon>Eukaryota</taxon>
        <taxon>Haptista</taxon>
        <taxon>Haptophyta</taxon>
        <taxon>Prymnesiophyceae</taxon>
        <taxon>Coccolithales</taxon>
        <taxon>Calcidiscaceae</taxon>
        <taxon>Calcidiscus</taxon>
    </lineage>
</organism>
<evidence type="ECO:0000256" key="1">
    <source>
        <dbReference type="SAM" id="MobiDB-lite"/>
    </source>
</evidence>
<feature type="compositionally biased region" description="Basic and acidic residues" evidence="1">
    <location>
        <begin position="1"/>
        <end position="15"/>
    </location>
</feature>
<dbReference type="EMBL" id="HBER01057136">
    <property type="protein sequence ID" value="CAD8553223.1"/>
    <property type="molecule type" value="Transcribed_RNA"/>
</dbReference>
<gene>
    <name evidence="2" type="ORF">CLEP1334_LOCUS28514</name>
</gene>
<reference evidence="2" key="1">
    <citation type="submission" date="2021-01" db="EMBL/GenBank/DDBJ databases">
        <authorList>
            <person name="Corre E."/>
            <person name="Pelletier E."/>
            <person name="Niang G."/>
            <person name="Scheremetjew M."/>
            <person name="Finn R."/>
            <person name="Kale V."/>
            <person name="Holt S."/>
            <person name="Cochrane G."/>
            <person name="Meng A."/>
            <person name="Brown T."/>
            <person name="Cohen L."/>
        </authorList>
    </citation>
    <scope>NUCLEOTIDE SEQUENCE</scope>
    <source>
        <strain evidence="2">RCC1130</strain>
    </source>
</reference>
<dbReference type="AlphaFoldDB" id="A0A7S0JK49"/>
<sequence>MASRTRQELSARQDSKLSLADHTPQSRWGSCRSVAVGFILGAASLSVLERLVQPDETSLPRHPVASAAAAYGYSYRPITALKPLTLPRHNASSSPPTVGVFKSNADKG</sequence>
<accession>A0A7S0JK49</accession>